<dbReference type="SMART" id="SM00282">
    <property type="entry name" value="LamG"/>
    <property type="match status" value="2"/>
</dbReference>
<evidence type="ECO:0000256" key="2">
    <source>
        <dbReference type="PROSITE-ProRule" id="PRU00076"/>
    </source>
</evidence>
<dbReference type="PROSITE" id="PS50025">
    <property type="entry name" value="LAM_G_DOMAIN"/>
    <property type="match status" value="2"/>
</dbReference>
<feature type="domain" description="Laminin G" evidence="6">
    <location>
        <begin position="949"/>
        <end position="1180"/>
    </location>
</feature>
<feature type="domain" description="Laminin G" evidence="6">
    <location>
        <begin position="728"/>
        <end position="901"/>
    </location>
</feature>
<evidence type="ECO:0000313" key="8">
    <source>
        <dbReference type="Proteomes" id="UP000095287"/>
    </source>
</evidence>
<dbReference type="InterPro" id="IPR001791">
    <property type="entry name" value="Laminin_G"/>
</dbReference>
<dbReference type="SUPFAM" id="SSF49899">
    <property type="entry name" value="Concanavalin A-like lectins/glucanases"/>
    <property type="match status" value="4"/>
</dbReference>
<evidence type="ECO:0000256" key="5">
    <source>
        <dbReference type="SAM" id="SignalP"/>
    </source>
</evidence>
<feature type="region of interest" description="Disordered" evidence="3">
    <location>
        <begin position="440"/>
        <end position="469"/>
    </location>
</feature>
<protein>
    <submittedName>
        <fullName evidence="9">EGF-like domain-containing protein</fullName>
    </submittedName>
</protein>
<dbReference type="InterPro" id="IPR050372">
    <property type="entry name" value="Neurexin-related_CASP"/>
</dbReference>
<keyword evidence="1 2" id="KW-1015">Disulfide bond</keyword>
<dbReference type="PANTHER" id="PTHR15036:SF94">
    <property type="entry name" value="INTESTINAL NEUREXIN-LIKE"/>
    <property type="match status" value="1"/>
</dbReference>
<feature type="domain" description="EGF-like" evidence="7">
    <location>
        <begin position="902"/>
        <end position="941"/>
    </location>
</feature>
<evidence type="ECO:0000256" key="4">
    <source>
        <dbReference type="SAM" id="Phobius"/>
    </source>
</evidence>
<sequence length="1629" mass="182245">MWGLPFLVTLLGVSLIPVPWTTAEVVHEYGLGNANSSIRFEPVEWLVSGTSPKDKLNHHLRLSVILKTRDVNGRVLSVDAAEYGEKLFSLTVDVKGGEFIFVIRNAAGKEIGKSDAILDDLSDNVKNAFSIDLNPFEGTFSIEHDKWDLRGELTEEFDIQGDLTLNVTVGADEYTKVDAITGCVFIGDLELGREKISLVVVAKISGIIEQGCLNPCHNVDCGHGTCVQVGLNPVCDCYEFASAGGSCEIDVTPVAFSDVNSLAVDPHRFDDQPQRIAIDIKPSASEGVDIDGVIFVADLVETDTKKAIGALKLSLVQHRVDLKLGSRTLIEFDNFHPVPQFQRFVVFIYYGDRTVELTVNDNIKKAAWGLPDLQGSLAFKNIRFGHQPETGEVGVEGCIREVFVDFENILYSHAEQLAEADVQECGADSVNSDEGGLIEVYPKPETEQGPPLEGNQGEPVAPPKEETESKCLPREETYCRNSVKCIKKGDNPQPICVCKENYFGTYCQYCKCRPRIEVKCVVEPYLTLSVSAYWPRNCHDALFFGEKEKGVYKLDVDGSGPLEMVYATCSDGNTTVTHNMPPGYPIRQPSENYNKFFPISYKTFVEKKALQMLVQRSLHCEQTAQYECHRAPLNFAFNATWFTSVASEDSIRQMGAEKNTCACQASHNCLNKMNCNCDNEEIPGLFDQGVFRDEHAGVDNIYVLKNHEESSGTGKLTLGPLKCWGEKGHSLRHTLTLKNEAASAETITWEGEKLEFEFRTNQENIASLLTAHKGSTWLRIQLKEGRKLELRTSADVKMPNSTEILSQSRLNDLRWHRVVVEMVLDELRFSVDKINSLMMLESAKDASDVLNGAILRFGNSSAVLGDPTATGFIGCIRNVWSEKQLASFDKAVVKDAYALGCPDLCANNMCMQEARCIEHFDTGRTTCECKNRFIHSGERCEKNINKDTEVSFHDKEDGFLKFRGDDLSSNPITSNIIFSFRTDQKAALLVYAHDQYNNFVQVHLADEYRIVLSLNNDSSILQCTVHSELGKEFSDMRWLQVVVETNDQRTTLAVNDELCSIEGPRHLSQSQIADYKNLDEDVVLPPMPAGPVNLQPFHVLFVGGVPAIQRRGVSFDKRRRHTSILQDRRILRHVKLGVYYVSRLPIILGCMRGFQLDSQLIDLRYGGIRPTDVDSIRIGCHNDCDSIKCHNSGHCTVQWQNYDPKRKELTTCDCSKTSYYGSSCLKDTGVTFRGDTALRFDMHDISKRFFLKESFEQTFQFSFAPVPKPKKAITLAVINFVDDSTLKVVLHKNGSVNVVVTNITGGPPEIKTFAGNFSDGYRHFFQSSFATTEPTEIFVDSEMKHLDRRAKNLHLSDAISFDFGPVENGLGYEGCMSNIDIDFQKDEKLHFKPLIYYNDEGSEYHASTFHLPAENPSLEKRRDKACPGFRIPGILPTQQRNVQFPETHPAPFGPKKYFLPVDATTSMPSKQDDGFPWLLLLIILGLLLLLILIVVIIVCCCRCCKKKKKPDQLPNENGEHIPLNPLDKNGGDLLQNNFDVPDPVTVVPRPQNQSPPMEMIDQDDDSDLSLAHYAEERTGLDDLNEFPRNSPKRYHSFRKNIDAPPGSPLNRSGNSPTPKKLVAAPTPMI</sequence>
<keyword evidence="4" id="KW-0472">Membrane</keyword>
<dbReference type="SMART" id="SM00181">
    <property type="entry name" value="EGF"/>
    <property type="match status" value="4"/>
</dbReference>
<evidence type="ECO:0000259" key="6">
    <source>
        <dbReference type="PROSITE" id="PS50025"/>
    </source>
</evidence>
<dbReference type="Proteomes" id="UP000095287">
    <property type="component" value="Unplaced"/>
</dbReference>
<evidence type="ECO:0000313" key="9">
    <source>
        <dbReference type="WBParaSite" id="L893_g18359.t2"/>
    </source>
</evidence>
<organism evidence="8 9">
    <name type="scientific">Steinernema glaseri</name>
    <dbReference type="NCBI Taxonomy" id="37863"/>
    <lineage>
        <taxon>Eukaryota</taxon>
        <taxon>Metazoa</taxon>
        <taxon>Ecdysozoa</taxon>
        <taxon>Nematoda</taxon>
        <taxon>Chromadorea</taxon>
        <taxon>Rhabditida</taxon>
        <taxon>Tylenchina</taxon>
        <taxon>Panagrolaimomorpha</taxon>
        <taxon>Strongyloidoidea</taxon>
        <taxon>Steinernematidae</taxon>
        <taxon>Steinernema</taxon>
    </lineage>
</organism>
<evidence type="ECO:0000256" key="1">
    <source>
        <dbReference type="ARBA" id="ARBA00023157"/>
    </source>
</evidence>
<dbReference type="Pfam" id="PF02210">
    <property type="entry name" value="Laminin_G_2"/>
    <property type="match status" value="2"/>
</dbReference>
<evidence type="ECO:0000256" key="3">
    <source>
        <dbReference type="SAM" id="MobiDB-lite"/>
    </source>
</evidence>
<accession>A0A1I7YQ71</accession>
<keyword evidence="2" id="KW-0245">EGF-like domain</keyword>
<feature type="disulfide bond" evidence="2">
    <location>
        <begin position="910"/>
        <end position="927"/>
    </location>
</feature>
<dbReference type="InterPro" id="IPR013320">
    <property type="entry name" value="ConA-like_dom_sf"/>
</dbReference>
<keyword evidence="8" id="KW-1185">Reference proteome</keyword>
<feature type="region of interest" description="Disordered" evidence="3">
    <location>
        <begin position="1582"/>
        <end position="1629"/>
    </location>
</feature>
<dbReference type="PROSITE" id="PS50026">
    <property type="entry name" value="EGF_3"/>
    <property type="match status" value="2"/>
</dbReference>
<feature type="domain" description="EGF-like" evidence="7">
    <location>
        <begin position="467"/>
        <end position="508"/>
    </location>
</feature>
<keyword evidence="4" id="KW-1133">Transmembrane helix</keyword>
<proteinExistence type="predicted"/>
<dbReference type="WBParaSite" id="L893_g18359.t2">
    <property type="protein sequence ID" value="L893_g18359.t2"/>
    <property type="gene ID" value="L893_g18359"/>
</dbReference>
<feature type="disulfide bond" evidence="2">
    <location>
        <begin position="498"/>
        <end position="507"/>
    </location>
</feature>
<dbReference type="PROSITE" id="PS00022">
    <property type="entry name" value="EGF_1"/>
    <property type="match status" value="1"/>
</dbReference>
<dbReference type="Gene3D" id="2.60.120.200">
    <property type="match status" value="2"/>
</dbReference>
<feature type="disulfide bond" evidence="2">
    <location>
        <begin position="479"/>
        <end position="496"/>
    </location>
</feature>
<feature type="signal peptide" evidence="5">
    <location>
        <begin position="1"/>
        <end position="23"/>
    </location>
</feature>
<dbReference type="InterPro" id="IPR000742">
    <property type="entry name" value="EGF"/>
</dbReference>
<reference evidence="9" key="1">
    <citation type="submission" date="2016-11" db="UniProtKB">
        <authorList>
            <consortium name="WormBaseParasite"/>
        </authorList>
    </citation>
    <scope>IDENTIFICATION</scope>
</reference>
<dbReference type="Gene3D" id="2.10.25.10">
    <property type="entry name" value="Laminin"/>
    <property type="match status" value="1"/>
</dbReference>
<name>A0A1I7YQ71_9BILA</name>
<dbReference type="GO" id="GO:0016020">
    <property type="term" value="C:membrane"/>
    <property type="evidence" value="ECO:0007669"/>
    <property type="project" value="UniProtKB-SubCell"/>
</dbReference>
<evidence type="ECO:0000259" key="7">
    <source>
        <dbReference type="PROSITE" id="PS50026"/>
    </source>
</evidence>
<dbReference type="CDD" id="cd00110">
    <property type="entry name" value="LamG"/>
    <property type="match status" value="2"/>
</dbReference>
<dbReference type="PANTHER" id="PTHR15036">
    <property type="entry name" value="PIKACHURIN-LIKE PROTEIN"/>
    <property type="match status" value="1"/>
</dbReference>
<comment type="caution">
    <text evidence="2">Lacks conserved residue(s) required for the propagation of feature annotation.</text>
</comment>
<dbReference type="Gene3D" id="2.60.120.1000">
    <property type="match status" value="1"/>
</dbReference>
<keyword evidence="5" id="KW-0732">Signal</keyword>
<feature type="transmembrane region" description="Helical" evidence="4">
    <location>
        <begin position="1475"/>
        <end position="1500"/>
    </location>
</feature>
<keyword evidence="4" id="KW-0812">Transmembrane</keyword>
<feature type="chain" id="PRO_5009312488" evidence="5">
    <location>
        <begin position="24"/>
        <end position="1629"/>
    </location>
</feature>